<proteinExistence type="predicted"/>
<evidence type="ECO:0000313" key="9">
    <source>
        <dbReference type="EMBL" id="KAK4215293.1"/>
    </source>
</evidence>
<dbReference type="PROSITE" id="PS00463">
    <property type="entry name" value="ZN2_CY6_FUNGAL_1"/>
    <property type="match status" value="1"/>
</dbReference>
<dbReference type="SMART" id="SM00066">
    <property type="entry name" value="GAL4"/>
    <property type="match status" value="1"/>
</dbReference>
<dbReference type="InterPro" id="IPR036864">
    <property type="entry name" value="Zn2-C6_fun-type_DNA-bd_sf"/>
</dbReference>
<evidence type="ECO:0000256" key="6">
    <source>
        <dbReference type="ARBA" id="ARBA00023242"/>
    </source>
</evidence>
<feature type="compositionally biased region" description="Low complexity" evidence="7">
    <location>
        <begin position="349"/>
        <end position="385"/>
    </location>
</feature>
<evidence type="ECO:0000256" key="3">
    <source>
        <dbReference type="ARBA" id="ARBA00023015"/>
    </source>
</evidence>
<gene>
    <name evidence="9" type="ORF">QBC37DRAFT_281922</name>
</gene>
<dbReference type="GO" id="GO:0003677">
    <property type="term" value="F:DNA binding"/>
    <property type="evidence" value="ECO:0007669"/>
    <property type="project" value="UniProtKB-KW"/>
</dbReference>
<keyword evidence="4" id="KW-0238">DNA-binding</keyword>
<evidence type="ECO:0000256" key="1">
    <source>
        <dbReference type="ARBA" id="ARBA00022723"/>
    </source>
</evidence>
<dbReference type="Gene3D" id="4.10.240.10">
    <property type="entry name" value="Zn(2)-C6 fungal-type DNA-binding domain"/>
    <property type="match status" value="1"/>
</dbReference>
<protein>
    <recommendedName>
        <fullName evidence="8">Zn(2)-C6 fungal-type domain-containing protein</fullName>
    </recommendedName>
</protein>
<feature type="region of interest" description="Disordered" evidence="7">
    <location>
        <begin position="436"/>
        <end position="469"/>
    </location>
</feature>
<comment type="caution">
    <text evidence="9">The sequence shown here is derived from an EMBL/GenBank/DDBJ whole genome shotgun (WGS) entry which is preliminary data.</text>
</comment>
<feature type="compositionally biased region" description="Low complexity" evidence="7">
    <location>
        <begin position="187"/>
        <end position="196"/>
    </location>
</feature>
<evidence type="ECO:0000256" key="7">
    <source>
        <dbReference type="SAM" id="MobiDB-lite"/>
    </source>
</evidence>
<keyword evidence="3" id="KW-0805">Transcription regulation</keyword>
<feature type="compositionally biased region" description="Low complexity" evidence="7">
    <location>
        <begin position="25"/>
        <end position="45"/>
    </location>
</feature>
<dbReference type="GO" id="GO:0000981">
    <property type="term" value="F:DNA-binding transcription factor activity, RNA polymerase II-specific"/>
    <property type="evidence" value="ECO:0007669"/>
    <property type="project" value="InterPro"/>
</dbReference>
<keyword evidence="2" id="KW-0862">Zinc</keyword>
<dbReference type="AlphaFoldDB" id="A0AAN6YB25"/>
<evidence type="ECO:0000313" key="10">
    <source>
        <dbReference type="Proteomes" id="UP001301769"/>
    </source>
</evidence>
<organism evidence="9 10">
    <name type="scientific">Rhypophila decipiens</name>
    <dbReference type="NCBI Taxonomy" id="261697"/>
    <lineage>
        <taxon>Eukaryota</taxon>
        <taxon>Fungi</taxon>
        <taxon>Dikarya</taxon>
        <taxon>Ascomycota</taxon>
        <taxon>Pezizomycotina</taxon>
        <taxon>Sordariomycetes</taxon>
        <taxon>Sordariomycetidae</taxon>
        <taxon>Sordariales</taxon>
        <taxon>Naviculisporaceae</taxon>
        <taxon>Rhypophila</taxon>
    </lineage>
</organism>
<feature type="region of interest" description="Disordered" evidence="7">
    <location>
        <begin position="1"/>
        <end position="242"/>
    </location>
</feature>
<dbReference type="CDD" id="cd00067">
    <property type="entry name" value="GAL4"/>
    <property type="match status" value="1"/>
</dbReference>
<dbReference type="Proteomes" id="UP001301769">
    <property type="component" value="Unassembled WGS sequence"/>
</dbReference>
<sequence length="783" mass="84773">MAQPSTSSSPSRPHPEAPSLVKTLPLLVQEQRQQHQQQKHPLPEQSQQPSTRAPTPPPHLPSHAAQRDPSDTSTAAEDNHTHSISRGPGHVPHTSSEEDPTTTAPTSTNGGSTAYTSCRDQPAFTTTSAAGPPVNGRIENGQNGTRYNGDGLLPTSPLMSNHQPPPGPPRQPVNYPMSTSYQTAGMPSAAQYAYPPQAVPPPDPYRPNPTSLPSMRTLDHVQSHQQLSQHHQPHPHQHQHPIPLASHMGASLAPGHAMGYYNVAAHPYGMHADPTGGMRFAIAPGLPPDPRIALSGGRHKKEIKRRTKTGCLTCRKRRIKCDETHPTCNNCKKSKRECLGYDPIFKQQQGPAAIQPAPNSNQQQSSVSQTIVSSTPTPTIPSSVAHHPSYQPPAVPSSYSASLPSNVAFDSSIASTPQSAKTEPSFDYSTAIDPALQGADTSSSRGTPSPQYSNIKSEPLEKGVGGQGQQLRAKKMKVDDLIALGGPAPPTPSTVPSGTVIDEITRLYYEIYVPGLKLFFETEWYNLRKEPSQLPSLNSLSLLHENKALIDLFFSFLQNIVDIKSTDPADMVQSGHLETHVVWALARLPFSATTPDGSPRSAAPAEDDLLEARNRLHVFEALLSGDVLDKNPLWSPGQGIAGGGGSGPGGISSRANEFGFWYHLAQFLLKSHSSKSVDDSSAREKCLFQMRSLLDGRENRDVLYSIAVLREYTRRWDATVNEQTITSHIDESDPRSKLVVATRFIRSEASTEATTNVVRQFSNLAYRAFVRPGANSESCVGKA</sequence>
<dbReference type="InterPro" id="IPR001138">
    <property type="entry name" value="Zn2Cys6_DnaBD"/>
</dbReference>
<dbReference type="GO" id="GO:0008270">
    <property type="term" value="F:zinc ion binding"/>
    <property type="evidence" value="ECO:0007669"/>
    <property type="project" value="InterPro"/>
</dbReference>
<feature type="domain" description="Zn(2)-C6 fungal-type" evidence="8">
    <location>
        <begin position="310"/>
        <end position="338"/>
    </location>
</feature>
<evidence type="ECO:0000256" key="5">
    <source>
        <dbReference type="ARBA" id="ARBA00023163"/>
    </source>
</evidence>
<dbReference type="InterPro" id="IPR052360">
    <property type="entry name" value="Transcr_Regulatory_Proteins"/>
</dbReference>
<dbReference type="EMBL" id="MU858081">
    <property type="protein sequence ID" value="KAK4215293.1"/>
    <property type="molecule type" value="Genomic_DNA"/>
</dbReference>
<accession>A0AAN6YB25</accession>
<evidence type="ECO:0000256" key="2">
    <source>
        <dbReference type="ARBA" id="ARBA00022833"/>
    </source>
</evidence>
<feature type="compositionally biased region" description="Pro residues" evidence="7">
    <location>
        <begin position="197"/>
        <end position="207"/>
    </location>
</feature>
<dbReference type="PANTHER" id="PTHR36206:SF13">
    <property type="entry name" value="TRANSCRIPTIONAL REGULATORY PROTEIN MOC3"/>
    <property type="match status" value="1"/>
</dbReference>
<feature type="compositionally biased region" description="Low complexity" evidence="7">
    <location>
        <begin position="1"/>
        <end position="11"/>
    </location>
</feature>
<name>A0AAN6YB25_9PEZI</name>
<dbReference type="PANTHER" id="PTHR36206">
    <property type="entry name" value="ASPERCRYPTIN BIOSYNTHESIS CLUSTER-SPECIFIC TRANSCRIPTION REGULATOR ATNN-RELATED"/>
    <property type="match status" value="1"/>
</dbReference>
<reference evidence="9" key="1">
    <citation type="journal article" date="2023" name="Mol. Phylogenet. Evol.">
        <title>Genome-scale phylogeny and comparative genomics of the fungal order Sordariales.</title>
        <authorList>
            <person name="Hensen N."/>
            <person name="Bonometti L."/>
            <person name="Westerberg I."/>
            <person name="Brannstrom I.O."/>
            <person name="Guillou S."/>
            <person name="Cros-Aarteil S."/>
            <person name="Calhoun S."/>
            <person name="Haridas S."/>
            <person name="Kuo A."/>
            <person name="Mondo S."/>
            <person name="Pangilinan J."/>
            <person name="Riley R."/>
            <person name="LaButti K."/>
            <person name="Andreopoulos B."/>
            <person name="Lipzen A."/>
            <person name="Chen C."/>
            <person name="Yan M."/>
            <person name="Daum C."/>
            <person name="Ng V."/>
            <person name="Clum A."/>
            <person name="Steindorff A."/>
            <person name="Ohm R.A."/>
            <person name="Martin F."/>
            <person name="Silar P."/>
            <person name="Natvig D.O."/>
            <person name="Lalanne C."/>
            <person name="Gautier V."/>
            <person name="Ament-Velasquez S.L."/>
            <person name="Kruys A."/>
            <person name="Hutchinson M.I."/>
            <person name="Powell A.J."/>
            <person name="Barry K."/>
            <person name="Miller A.N."/>
            <person name="Grigoriev I.V."/>
            <person name="Debuchy R."/>
            <person name="Gladieux P."/>
            <person name="Hiltunen Thoren M."/>
            <person name="Johannesson H."/>
        </authorList>
    </citation>
    <scope>NUCLEOTIDE SEQUENCE</scope>
    <source>
        <strain evidence="9">PSN293</strain>
    </source>
</reference>
<keyword evidence="5" id="KW-0804">Transcription</keyword>
<evidence type="ECO:0000259" key="8">
    <source>
        <dbReference type="PROSITE" id="PS50048"/>
    </source>
</evidence>
<dbReference type="PROSITE" id="PS50048">
    <property type="entry name" value="ZN2_CY6_FUNGAL_2"/>
    <property type="match status" value="1"/>
</dbReference>
<keyword evidence="6" id="KW-0539">Nucleus</keyword>
<keyword evidence="1" id="KW-0479">Metal-binding</keyword>
<feature type="compositionally biased region" description="Polar residues" evidence="7">
    <location>
        <begin position="439"/>
        <end position="456"/>
    </location>
</feature>
<evidence type="ECO:0000256" key="4">
    <source>
        <dbReference type="ARBA" id="ARBA00023125"/>
    </source>
</evidence>
<reference evidence="9" key="2">
    <citation type="submission" date="2023-05" db="EMBL/GenBank/DDBJ databases">
        <authorList>
            <consortium name="Lawrence Berkeley National Laboratory"/>
            <person name="Steindorff A."/>
            <person name="Hensen N."/>
            <person name="Bonometti L."/>
            <person name="Westerberg I."/>
            <person name="Brannstrom I.O."/>
            <person name="Guillou S."/>
            <person name="Cros-Aarteil S."/>
            <person name="Calhoun S."/>
            <person name="Haridas S."/>
            <person name="Kuo A."/>
            <person name="Mondo S."/>
            <person name="Pangilinan J."/>
            <person name="Riley R."/>
            <person name="Labutti K."/>
            <person name="Andreopoulos B."/>
            <person name="Lipzen A."/>
            <person name="Chen C."/>
            <person name="Yanf M."/>
            <person name="Daum C."/>
            <person name="Ng V."/>
            <person name="Clum A."/>
            <person name="Ohm R."/>
            <person name="Martin F."/>
            <person name="Silar P."/>
            <person name="Natvig D."/>
            <person name="Lalanne C."/>
            <person name="Gautier V."/>
            <person name="Ament-Velasquez S.L."/>
            <person name="Kruys A."/>
            <person name="Hutchinson M.I."/>
            <person name="Powell A.J."/>
            <person name="Barry K."/>
            <person name="Miller A.N."/>
            <person name="Grigoriev I.V."/>
            <person name="Debuchy R."/>
            <person name="Gladieux P."/>
            <person name="Thoren M.H."/>
            <person name="Johannesson H."/>
        </authorList>
    </citation>
    <scope>NUCLEOTIDE SEQUENCE</scope>
    <source>
        <strain evidence="9">PSN293</strain>
    </source>
</reference>
<feature type="compositionally biased region" description="Polar residues" evidence="7">
    <location>
        <begin position="101"/>
        <end position="129"/>
    </location>
</feature>
<dbReference type="SUPFAM" id="SSF57701">
    <property type="entry name" value="Zn2/Cys6 DNA-binding domain"/>
    <property type="match status" value="1"/>
</dbReference>
<dbReference type="Pfam" id="PF00172">
    <property type="entry name" value="Zn_clus"/>
    <property type="match status" value="1"/>
</dbReference>
<keyword evidence="10" id="KW-1185">Reference proteome</keyword>
<feature type="region of interest" description="Disordered" evidence="7">
    <location>
        <begin position="349"/>
        <end position="398"/>
    </location>
</feature>